<name>A0A2T4UG15_9ACTN</name>
<dbReference type="Proteomes" id="UP000240739">
    <property type="component" value="Unassembled WGS sequence"/>
</dbReference>
<evidence type="ECO:0000313" key="1">
    <source>
        <dbReference type="EMBL" id="PTL58157.1"/>
    </source>
</evidence>
<gene>
    <name evidence="1" type="ORF">C7Y72_00075</name>
</gene>
<protein>
    <submittedName>
        <fullName evidence="1">Uncharacterized protein</fullName>
    </submittedName>
</protein>
<evidence type="ECO:0000313" key="2">
    <source>
        <dbReference type="Proteomes" id="UP000240739"/>
    </source>
</evidence>
<dbReference type="AlphaFoldDB" id="A0A2T4UG15"/>
<sequence length="68" mass="7568">MGTPRITDELVAEVAAELRDRYGFDSDDLRALGAALAGRDSDRRASENRAFAARFVAEHPDTFDRLSR</sequence>
<organism evidence="1 2">
    <name type="scientific">Paraconexibacter algicola</name>
    <dbReference type="NCBI Taxonomy" id="2133960"/>
    <lineage>
        <taxon>Bacteria</taxon>
        <taxon>Bacillati</taxon>
        <taxon>Actinomycetota</taxon>
        <taxon>Thermoleophilia</taxon>
        <taxon>Solirubrobacterales</taxon>
        <taxon>Paraconexibacteraceae</taxon>
        <taxon>Paraconexibacter</taxon>
    </lineage>
</organism>
<reference evidence="1 2" key="1">
    <citation type="submission" date="2018-03" db="EMBL/GenBank/DDBJ databases">
        <title>Aquarubrobacter algicola gen. nov., sp. nov., a novel actinobacterium isolated from shallow eutrophic lake during the end of cyanobacterial harmful algal blooms.</title>
        <authorList>
            <person name="Chun S.J."/>
        </authorList>
    </citation>
    <scope>NUCLEOTIDE SEQUENCE [LARGE SCALE GENOMIC DNA]</scope>
    <source>
        <strain evidence="1 2">Seoho-28</strain>
    </source>
</reference>
<comment type="caution">
    <text evidence="1">The sequence shown here is derived from an EMBL/GenBank/DDBJ whole genome shotgun (WGS) entry which is preliminary data.</text>
</comment>
<proteinExistence type="predicted"/>
<dbReference type="RefSeq" id="WP_107566595.1">
    <property type="nucleotide sequence ID" value="NZ_PYYB01000001.1"/>
</dbReference>
<accession>A0A2T4UG15</accession>
<keyword evidence="2" id="KW-1185">Reference proteome</keyword>
<dbReference type="EMBL" id="PYYB01000001">
    <property type="protein sequence ID" value="PTL58157.1"/>
    <property type="molecule type" value="Genomic_DNA"/>
</dbReference>